<evidence type="ECO:0008006" key="5">
    <source>
        <dbReference type="Google" id="ProtNLM"/>
    </source>
</evidence>
<feature type="chain" id="PRO_5044800183" description="Secreted protein" evidence="2">
    <location>
        <begin position="32"/>
        <end position="143"/>
    </location>
</feature>
<evidence type="ECO:0000313" key="4">
    <source>
        <dbReference type="Proteomes" id="UP000274496"/>
    </source>
</evidence>
<sequence length="143" mass="16069">MKQQSYQPLRFVYLLVALFAAMLLIARPVMADGENNDPANAAYYKGKSAGEEAGKTAGKEASWTDLTPTNPTIPEPPSDIRETTNKQHYKDGYTDGYRDGYNEGWKSQHPVLTPVKVIWDLISHWLQQFFPNNQATTTVQSMS</sequence>
<dbReference type="Proteomes" id="UP000274496">
    <property type="component" value="Chromosome"/>
</dbReference>
<reference evidence="3 4" key="1">
    <citation type="submission" date="2018-10" db="EMBL/GenBank/DDBJ databases">
        <authorList>
            <person name="Rosinski-Chupin I."/>
        </authorList>
    </citation>
    <scope>NUCLEOTIDE SEQUENCE [LARGE SCALE GENOMIC DNA]</scope>
    <source>
        <strain evidence="3 4">S119</strain>
    </source>
</reference>
<dbReference type="EMBL" id="LR031521">
    <property type="protein sequence ID" value="VDC38413.1"/>
    <property type="molecule type" value="Genomic_DNA"/>
</dbReference>
<feature type="compositionally biased region" description="Basic and acidic residues" evidence="1">
    <location>
        <begin position="78"/>
        <end position="95"/>
    </location>
</feature>
<dbReference type="RefSeq" id="WP_002987887.1">
    <property type="nucleotide sequence ID" value="NZ_AP017629.1"/>
</dbReference>
<feature type="compositionally biased region" description="Basic and acidic residues" evidence="1">
    <location>
        <begin position="49"/>
        <end position="58"/>
    </location>
</feature>
<proteinExistence type="predicted"/>
<accession>A0ABD7URE7</accession>
<organism evidence="3 4">
    <name type="scientific">Streptococcus pyogenes</name>
    <dbReference type="NCBI Taxonomy" id="1314"/>
    <lineage>
        <taxon>Bacteria</taxon>
        <taxon>Bacillati</taxon>
        <taxon>Bacillota</taxon>
        <taxon>Bacilli</taxon>
        <taxon>Lactobacillales</taxon>
        <taxon>Streptococcaceae</taxon>
        <taxon>Streptococcus</taxon>
    </lineage>
</organism>
<evidence type="ECO:0000313" key="3">
    <source>
        <dbReference type="EMBL" id="VDC38413.1"/>
    </source>
</evidence>
<name>A0ABD7URE7_STRPY</name>
<dbReference type="AlphaFoldDB" id="A0ABD7URE7"/>
<keyword evidence="2" id="KW-0732">Signal</keyword>
<gene>
    <name evidence="3" type="ORF">SP119_0140</name>
</gene>
<evidence type="ECO:0000256" key="2">
    <source>
        <dbReference type="SAM" id="SignalP"/>
    </source>
</evidence>
<feature type="signal peptide" evidence="2">
    <location>
        <begin position="1"/>
        <end position="31"/>
    </location>
</feature>
<feature type="region of interest" description="Disordered" evidence="1">
    <location>
        <begin position="49"/>
        <end position="95"/>
    </location>
</feature>
<protein>
    <recommendedName>
        <fullName evidence="5">Secreted protein</fullName>
    </recommendedName>
</protein>
<evidence type="ECO:0000256" key="1">
    <source>
        <dbReference type="SAM" id="MobiDB-lite"/>
    </source>
</evidence>